<name>W9H5H0_9PROT</name>
<keyword evidence="3" id="KW-0479">Metal-binding</keyword>
<dbReference type="InterPro" id="IPR037232">
    <property type="entry name" value="NADH_quin_OxRdtase_su_C/D-like"/>
</dbReference>
<dbReference type="Proteomes" id="UP000019486">
    <property type="component" value="Unassembled WGS sequence"/>
</dbReference>
<dbReference type="PANTHER" id="PTHR43485:SF1">
    <property type="entry name" value="FORMATE HYDROGENLYASE SUBUNIT 5-RELATED"/>
    <property type="match status" value="1"/>
</dbReference>
<dbReference type="InterPro" id="IPR001501">
    <property type="entry name" value="Ni-dep_hyd_lsu"/>
</dbReference>
<gene>
    <name evidence="6" type="ORF">N825_03320</name>
</gene>
<dbReference type="InterPro" id="IPR052197">
    <property type="entry name" value="ComplexI_49kDa-like"/>
</dbReference>
<feature type="domain" description="NADH-quinone oxidoreductase subunit D" evidence="5">
    <location>
        <begin position="276"/>
        <end position="429"/>
    </location>
</feature>
<dbReference type="GO" id="GO:0008137">
    <property type="term" value="F:NADH dehydrogenase (ubiquinone) activity"/>
    <property type="evidence" value="ECO:0007669"/>
    <property type="project" value="InterPro"/>
</dbReference>
<dbReference type="SUPFAM" id="SSF56762">
    <property type="entry name" value="HydB/Nqo4-like"/>
    <property type="match status" value="1"/>
</dbReference>
<sequence>MAMLDHLASIGTPAGNHRPFPRFDLDRDAWAGLITTLAEKTDWSLVGLWADTALVHMALREDLAGTVAVVSLTCPEGRFPSVGGVRPSAIRLERAAQDLFGLMAESLVDPRPWLDHDSWPIRLPLSADPPDPLGNPEPYPFLPIEGAGLHQIPVGPVHAGIIEPGHFRFTCNGETVVRLEQRLGYVHKGTEWLMGGRSIGEVAKLAARVSGDSTVAHSLAFARAVEAATGSAVPERAVWLRALMAELERLANHIGDIGAICNDAAFAYMLAECGLLREKILRAADACFGHRLMMDRVVPGGVAVDLPDAGRDTLESLLAEIRATFPGLVKTYDEKASLQDRTVATGRVGPELVRRFGAGGHVGRASGRVLDARRDPGHAPYDDLEFEVPVFHEGDVNARVWVRIKEVEASLGLIDQILERLPAGPIRASLNATAGQGMALVESFRGEIMTWVEVREDGVVTRCHPRDPSWFQWPLLEAAIEGNIVADFPLCNKSFNCSYSGHDL</sequence>
<reference evidence="6 7" key="1">
    <citation type="submission" date="2013-08" db="EMBL/GenBank/DDBJ databases">
        <title>The genome sequence of Skermanella stibiiresistens.</title>
        <authorList>
            <person name="Zhu W."/>
            <person name="Wang G."/>
        </authorList>
    </citation>
    <scope>NUCLEOTIDE SEQUENCE [LARGE SCALE GENOMIC DNA]</scope>
    <source>
        <strain evidence="6 7">SB22</strain>
    </source>
</reference>
<evidence type="ECO:0000256" key="3">
    <source>
        <dbReference type="PIRSR" id="PIRSR601501-1"/>
    </source>
</evidence>
<evidence type="ECO:0000259" key="5">
    <source>
        <dbReference type="Pfam" id="PF00346"/>
    </source>
</evidence>
<comment type="caution">
    <text evidence="6">The sequence shown here is derived from an EMBL/GenBank/DDBJ whole genome shotgun (WGS) entry which is preliminary data.</text>
</comment>
<dbReference type="GO" id="GO:0016151">
    <property type="term" value="F:nickel cation binding"/>
    <property type="evidence" value="ECO:0007669"/>
    <property type="project" value="InterPro"/>
</dbReference>
<dbReference type="GO" id="GO:0048038">
    <property type="term" value="F:quinone binding"/>
    <property type="evidence" value="ECO:0007669"/>
    <property type="project" value="InterPro"/>
</dbReference>
<proteinExistence type="predicted"/>
<dbReference type="InterPro" id="IPR001268">
    <property type="entry name" value="NADH_UbQ_OxRdtase_30kDa_su"/>
</dbReference>
<dbReference type="SUPFAM" id="SSF143243">
    <property type="entry name" value="Nqo5-like"/>
    <property type="match status" value="1"/>
</dbReference>
<dbReference type="PATRIC" id="fig|1385369.3.peg.2908"/>
<feature type="binding site" evidence="3">
    <location>
        <position position="191"/>
    </location>
    <ligand>
        <name>Mg(2+)</name>
        <dbReference type="ChEBI" id="CHEBI:18420"/>
    </ligand>
</feature>
<evidence type="ECO:0000259" key="4">
    <source>
        <dbReference type="Pfam" id="PF00329"/>
    </source>
</evidence>
<protein>
    <submittedName>
        <fullName evidence="6">Hydrogenase expression protein HypE</fullName>
    </submittedName>
</protein>
<evidence type="ECO:0000256" key="2">
    <source>
        <dbReference type="ARBA" id="ARBA00023027"/>
    </source>
</evidence>
<organism evidence="6 7">
    <name type="scientific">Skermanella stibiiresistens SB22</name>
    <dbReference type="NCBI Taxonomy" id="1385369"/>
    <lineage>
        <taxon>Bacteria</taxon>
        <taxon>Pseudomonadati</taxon>
        <taxon>Pseudomonadota</taxon>
        <taxon>Alphaproteobacteria</taxon>
        <taxon>Rhodospirillales</taxon>
        <taxon>Azospirillaceae</taxon>
        <taxon>Skermanella</taxon>
    </lineage>
</organism>
<keyword evidence="2" id="KW-0520">NAD</keyword>
<keyword evidence="1" id="KW-0560">Oxidoreductase</keyword>
<dbReference type="Pfam" id="PF00329">
    <property type="entry name" value="Complex1_30kDa"/>
    <property type="match status" value="1"/>
</dbReference>
<dbReference type="Pfam" id="PF00346">
    <property type="entry name" value="Complex1_49kDa"/>
    <property type="match status" value="2"/>
</dbReference>
<dbReference type="Pfam" id="PF00374">
    <property type="entry name" value="NiFeSe_Hases"/>
    <property type="match status" value="1"/>
</dbReference>
<feature type="domain" description="NADH:ubiquinone oxidoreductase 30kDa subunit" evidence="4">
    <location>
        <begin position="70"/>
        <end position="128"/>
    </location>
</feature>
<evidence type="ECO:0000313" key="6">
    <source>
        <dbReference type="EMBL" id="EWY40031.1"/>
    </source>
</evidence>
<dbReference type="AlphaFoldDB" id="W9H5H0"/>
<dbReference type="STRING" id="1385369.N825_03320"/>
<dbReference type="InterPro" id="IPR001135">
    <property type="entry name" value="NADH_Q_OxRdtase_suD"/>
</dbReference>
<dbReference type="GO" id="GO:0051287">
    <property type="term" value="F:NAD binding"/>
    <property type="evidence" value="ECO:0007669"/>
    <property type="project" value="InterPro"/>
</dbReference>
<feature type="domain" description="NADH-quinone oxidoreductase subunit D" evidence="5">
    <location>
        <begin position="430"/>
        <end position="500"/>
    </location>
</feature>
<keyword evidence="3" id="KW-0460">Magnesium</keyword>
<accession>W9H5H0</accession>
<dbReference type="EMBL" id="AVFL01000009">
    <property type="protein sequence ID" value="EWY40031.1"/>
    <property type="molecule type" value="Genomic_DNA"/>
</dbReference>
<dbReference type="GO" id="GO:0016651">
    <property type="term" value="F:oxidoreductase activity, acting on NAD(P)H"/>
    <property type="evidence" value="ECO:0007669"/>
    <property type="project" value="InterPro"/>
</dbReference>
<keyword evidence="7" id="KW-1185">Reference proteome</keyword>
<dbReference type="PANTHER" id="PTHR43485">
    <property type="entry name" value="HYDROGENASE-4 COMPONENT G"/>
    <property type="match status" value="1"/>
</dbReference>
<dbReference type="Gene3D" id="1.10.645.10">
    <property type="entry name" value="Cytochrome-c3 Hydrogenase, chain B"/>
    <property type="match status" value="1"/>
</dbReference>
<evidence type="ECO:0000313" key="7">
    <source>
        <dbReference type="Proteomes" id="UP000019486"/>
    </source>
</evidence>
<dbReference type="InterPro" id="IPR029014">
    <property type="entry name" value="NiFe-Hase_large"/>
</dbReference>
<evidence type="ECO:0000256" key="1">
    <source>
        <dbReference type="ARBA" id="ARBA00023002"/>
    </source>
</evidence>